<dbReference type="GO" id="GO:0005886">
    <property type="term" value="C:plasma membrane"/>
    <property type="evidence" value="ECO:0007669"/>
    <property type="project" value="UniProtKB-SubCell"/>
</dbReference>
<feature type="transmembrane region" description="Helical" evidence="10">
    <location>
        <begin position="394"/>
        <end position="414"/>
    </location>
</feature>
<organism evidence="11 12">
    <name type="scientific">Methanococcoides methylutens MM1</name>
    <dbReference type="NCBI Taxonomy" id="1434104"/>
    <lineage>
        <taxon>Archaea</taxon>
        <taxon>Methanobacteriati</taxon>
        <taxon>Methanobacteriota</taxon>
        <taxon>Stenosarchaea group</taxon>
        <taxon>Methanomicrobia</taxon>
        <taxon>Methanosarcinales</taxon>
        <taxon>Methanosarcinaceae</taxon>
        <taxon>Methanococcoides</taxon>
    </lineage>
</organism>
<keyword evidence="12" id="KW-1185">Reference proteome</keyword>
<name>A0A0E3SRC8_METMT</name>
<keyword evidence="4" id="KW-0813">Transport</keyword>
<gene>
    <name evidence="11" type="ORF">MCMEM_0795</name>
</gene>
<evidence type="ECO:0000256" key="5">
    <source>
        <dbReference type="ARBA" id="ARBA00022475"/>
    </source>
</evidence>
<evidence type="ECO:0000256" key="1">
    <source>
        <dbReference type="ARBA" id="ARBA00004651"/>
    </source>
</evidence>
<dbReference type="GeneID" id="24893312"/>
<keyword evidence="6 10" id="KW-0812">Transmembrane</keyword>
<comment type="similarity">
    <text evidence="2">Belongs to the multi antimicrobial extrusion (MATE) (TC 2.A.66.1) family. MepA subfamily.</text>
</comment>
<reference evidence="11 12" key="1">
    <citation type="submission" date="2014-07" db="EMBL/GenBank/DDBJ databases">
        <title>Methanogenic archaea and the global carbon cycle.</title>
        <authorList>
            <person name="Henriksen J.R."/>
            <person name="Luke J."/>
            <person name="Reinhart S."/>
            <person name="Benedict M.N."/>
            <person name="Youngblut N.D."/>
            <person name="Metcalf M.E."/>
            <person name="Whitaker R.J."/>
            <person name="Metcalf W.W."/>
        </authorList>
    </citation>
    <scope>NUCLEOTIDE SEQUENCE [LARGE SCALE GENOMIC DNA]</scope>
    <source>
        <strain evidence="11 12">MM1</strain>
    </source>
</reference>
<dbReference type="PANTHER" id="PTHR43823">
    <property type="entry name" value="SPORULATION PROTEIN YKVU"/>
    <property type="match status" value="1"/>
</dbReference>
<dbReference type="EMBL" id="CP009518">
    <property type="protein sequence ID" value="AKB84848.1"/>
    <property type="molecule type" value="Genomic_DNA"/>
</dbReference>
<feature type="transmembrane region" description="Helical" evidence="10">
    <location>
        <begin position="420"/>
        <end position="438"/>
    </location>
</feature>
<dbReference type="Proteomes" id="UP000033048">
    <property type="component" value="Chromosome"/>
</dbReference>
<dbReference type="GO" id="GO:0015297">
    <property type="term" value="F:antiporter activity"/>
    <property type="evidence" value="ECO:0007669"/>
    <property type="project" value="InterPro"/>
</dbReference>
<dbReference type="GO" id="GO:0042910">
    <property type="term" value="F:xenobiotic transmembrane transporter activity"/>
    <property type="evidence" value="ECO:0007669"/>
    <property type="project" value="InterPro"/>
</dbReference>
<accession>A0A0E3SRC8</accession>
<evidence type="ECO:0000256" key="6">
    <source>
        <dbReference type="ARBA" id="ARBA00022692"/>
    </source>
</evidence>
<evidence type="ECO:0000256" key="9">
    <source>
        <dbReference type="ARBA" id="ARBA00023251"/>
    </source>
</evidence>
<dbReference type="AlphaFoldDB" id="A0A0E3SRC8"/>
<dbReference type="STRING" id="1434104.MCMEM_0795"/>
<dbReference type="InterPro" id="IPR002528">
    <property type="entry name" value="MATE_fam"/>
</dbReference>
<evidence type="ECO:0000256" key="8">
    <source>
        <dbReference type="ARBA" id="ARBA00023136"/>
    </source>
</evidence>
<feature type="transmembrane region" description="Helical" evidence="10">
    <location>
        <begin position="361"/>
        <end position="382"/>
    </location>
</feature>
<keyword evidence="5" id="KW-1003">Cell membrane</keyword>
<evidence type="ECO:0000256" key="7">
    <source>
        <dbReference type="ARBA" id="ARBA00022989"/>
    </source>
</evidence>
<evidence type="ECO:0000256" key="2">
    <source>
        <dbReference type="ARBA" id="ARBA00008417"/>
    </source>
</evidence>
<dbReference type="KEGG" id="mmet:MCMEM_0795"/>
<dbReference type="CDD" id="cd13143">
    <property type="entry name" value="MATE_MepA_like"/>
    <property type="match status" value="1"/>
</dbReference>
<evidence type="ECO:0000256" key="3">
    <source>
        <dbReference type="ARBA" id="ARBA00022106"/>
    </source>
</evidence>
<dbReference type="NCBIfam" id="TIGR00797">
    <property type="entry name" value="matE"/>
    <property type="match status" value="1"/>
</dbReference>
<feature type="transmembrane region" description="Helical" evidence="10">
    <location>
        <begin position="98"/>
        <end position="120"/>
    </location>
</feature>
<dbReference type="Pfam" id="PF01554">
    <property type="entry name" value="MatE"/>
    <property type="match status" value="2"/>
</dbReference>
<dbReference type="InterPro" id="IPR051327">
    <property type="entry name" value="MATE_MepA_subfamily"/>
</dbReference>
<proteinExistence type="inferred from homology"/>
<feature type="transmembrane region" description="Helical" evidence="10">
    <location>
        <begin position="238"/>
        <end position="262"/>
    </location>
</feature>
<evidence type="ECO:0000256" key="4">
    <source>
        <dbReference type="ARBA" id="ARBA00022448"/>
    </source>
</evidence>
<comment type="subcellular location">
    <subcellularLocation>
        <location evidence="1">Cell membrane</location>
        <topology evidence="1">Multi-pass membrane protein</topology>
    </subcellularLocation>
</comment>
<dbReference type="PANTHER" id="PTHR43823:SF3">
    <property type="entry name" value="MULTIDRUG EXPORT PROTEIN MEPA"/>
    <property type="match status" value="1"/>
</dbReference>
<evidence type="ECO:0000256" key="10">
    <source>
        <dbReference type="SAM" id="Phobius"/>
    </source>
</evidence>
<feature type="transmembrane region" description="Helical" evidence="10">
    <location>
        <begin position="274"/>
        <end position="294"/>
    </location>
</feature>
<feature type="transmembrane region" description="Helical" evidence="10">
    <location>
        <begin position="140"/>
        <end position="157"/>
    </location>
</feature>
<keyword evidence="9" id="KW-0046">Antibiotic resistance</keyword>
<dbReference type="OrthoDB" id="214119at2157"/>
<keyword evidence="7 10" id="KW-1133">Transmembrane helix</keyword>
<dbReference type="InterPro" id="IPR045070">
    <property type="entry name" value="MATE_MepA-like"/>
</dbReference>
<feature type="transmembrane region" description="Helical" evidence="10">
    <location>
        <begin position="196"/>
        <end position="218"/>
    </location>
</feature>
<dbReference type="PATRIC" id="fig|1434104.5.peg.860"/>
<feature type="transmembrane region" description="Helical" evidence="10">
    <location>
        <begin position="54"/>
        <end position="77"/>
    </location>
</feature>
<dbReference type="HOGENOM" id="CLU_012893_0_0_2"/>
<feature type="transmembrane region" description="Helical" evidence="10">
    <location>
        <begin position="169"/>
        <end position="190"/>
    </location>
</feature>
<feature type="transmembrane region" description="Helical" evidence="10">
    <location>
        <begin position="322"/>
        <end position="341"/>
    </location>
</feature>
<feature type="transmembrane region" description="Helical" evidence="10">
    <location>
        <begin position="12"/>
        <end position="34"/>
    </location>
</feature>
<dbReference type="InterPro" id="IPR048279">
    <property type="entry name" value="MdtK-like"/>
</dbReference>
<sequence>MHAKDVMLGKESIGNLIVKLSVPAIVGLMVQALYNLVDTIFIGRGLGEQSMLGIAGISVAFPVQILMMAIALGVGIGGSSIISRALGKKDILKAERTVANMITLVLVASIAFTALALVFLDPMLRVFGASDTVLPFANEYTRYIVIGTTFFTFSAAMSNAIRAEGNTRFAMGIMVLSSIANIILDPLFIFEFGMGVKGAAIATVISQVIGCIMVIYYYASSMSRVNLIVAYMRPDTGILSETISIGMSEFVFNVVESGLFLIFNQSLLFYGGDVAIAVFGIVIKVFMLTLMPIIGIKQGIQPIVGYNYGANEFARVKKTISLSNYIVTGICILSTVVVFLIPEEIMRVFSNDPQLIEMGITALKISFLMMPFIGYQVVATALLQSLGKSKGSLIVTLSRQIIFLPPLVIILPWFFGLNGIWISFPISDFLACVVAVLITRKEIDMMKHENAEKI</sequence>
<dbReference type="RefSeq" id="WP_048205011.1">
    <property type="nucleotide sequence ID" value="NZ_CP009518.1"/>
</dbReference>
<evidence type="ECO:0000313" key="12">
    <source>
        <dbReference type="Proteomes" id="UP000033048"/>
    </source>
</evidence>
<keyword evidence="8 10" id="KW-0472">Membrane</keyword>
<dbReference type="GO" id="GO:0046677">
    <property type="term" value="P:response to antibiotic"/>
    <property type="evidence" value="ECO:0007669"/>
    <property type="project" value="UniProtKB-KW"/>
</dbReference>
<dbReference type="PIRSF" id="PIRSF006603">
    <property type="entry name" value="DinF"/>
    <property type="match status" value="1"/>
</dbReference>
<evidence type="ECO:0000313" key="11">
    <source>
        <dbReference type="EMBL" id="AKB84848.1"/>
    </source>
</evidence>
<protein>
    <recommendedName>
        <fullName evidence="3">Multidrug export protein MepA</fullName>
    </recommendedName>
</protein>